<keyword evidence="3 8" id="KW-0479">Metal-binding</keyword>
<dbReference type="PANTHER" id="PTHR43210:SF5">
    <property type="entry name" value="DETHIOBIOTIN SYNTHETASE"/>
    <property type="match status" value="1"/>
</dbReference>
<feature type="binding site" evidence="8">
    <location>
        <begin position="169"/>
        <end position="170"/>
    </location>
    <ligand>
        <name>ATP</name>
        <dbReference type="ChEBI" id="CHEBI:30616"/>
    </ligand>
</feature>
<evidence type="ECO:0000313" key="10">
    <source>
        <dbReference type="Proteomes" id="UP000009296"/>
    </source>
</evidence>
<keyword evidence="2 8" id="KW-0436">Ligase</keyword>
<evidence type="ECO:0000256" key="5">
    <source>
        <dbReference type="ARBA" id="ARBA00022756"/>
    </source>
</evidence>
<dbReference type="Proteomes" id="UP000009296">
    <property type="component" value="Chromosome"/>
</dbReference>
<dbReference type="GO" id="GO:0042803">
    <property type="term" value="F:protein homodimerization activity"/>
    <property type="evidence" value="ECO:0007669"/>
    <property type="project" value="UniProtKB-ARBA"/>
</dbReference>
<dbReference type="NCBIfam" id="TIGR00347">
    <property type="entry name" value="bioD"/>
    <property type="match status" value="1"/>
</dbReference>
<evidence type="ECO:0000256" key="7">
    <source>
        <dbReference type="ARBA" id="ARBA00022842"/>
    </source>
</evidence>
<dbReference type="AlphaFoldDB" id="F8ANZ5"/>
<comment type="subcellular location">
    <subcellularLocation>
        <location evidence="8">Cytoplasm</location>
    </subcellularLocation>
</comment>
<dbReference type="GO" id="GO:0000287">
    <property type="term" value="F:magnesium ion binding"/>
    <property type="evidence" value="ECO:0007669"/>
    <property type="project" value="UniProtKB-UniRule"/>
</dbReference>
<feature type="binding site" evidence="8">
    <location>
        <position position="44"/>
    </location>
    <ligand>
        <name>Mg(2+)</name>
        <dbReference type="ChEBI" id="CHEBI:18420"/>
    </ligand>
</feature>
<feature type="active site" evidence="8">
    <location>
        <position position="35"/>
    </location>
</feature>
<dbReference type="OrthoDB" id="50320at2157"/>
<evidence type="ECO:0000256" key="6">
    <source>
        <dbReference type="ARBA" id="ARBA00022840"/>
    </source>
</evidence>
<accession>F8ANZ5</accession>
<name>F8ANZ5_METOI</name>
<dbReference type="SUPFAM" id="SSF52540">
    <property type="entry name" value="P-loop containing nucleoside triphosphate hydrolases"/>
    <property type="match status" value="1"/>
</dbReference>
<dbReference type="RefSeq" id="WP_013867322.1">
    <property type="nucleotide sequence ID" value="NC_015636.1"/>
</dbReference>
<comment type="similarity">
    <text evidence="8">Belongs to the dethiobiotin synthetase family.</text>
</comment>
<dbReference type="HAMAP" id="MF_00336">
    <property type="entry name" value="BioD"/>
    <property type="match status" value="1"/>
</dbReference>
<feature type="binding site" evidence="8">
    <location>
        <begin position="109"/>
        <end position="112"/>
    </location>
    <ligand>
        <name>ATP</name>
        <dbReference type="ChEBI" id="CHEBI:30616"/>
    </ligand>
</feature>
<protein>
    <recommendedName>
        <fullName evidence="8">ATP-dependent dethiobiotin synthetase BioD</fullName>
        <ecNumber evidence="8">6.3.3.3</ecNumber>
    </recommendedName>
    <alternativeName>
        <fullName evidence="8">DTB synthetase</fullName>
        <shortName evidence="8">DTBS</shortName>
    </alternativeName>
    <alternativeName>
        <fullName evidence="8">Dethiobiotin synthase</fullName>
    </alternativeName>
</protein>
<comment type="function">
    <text evidence="8">Catalyzes a mechanistically unusual reaction, the ATP-dependent insertion of CO2 between the N7 and N8 nitrogen atoms of 7,8-diaminopelargonic acid (DAPA, also called 7,8-diammoniononanoate) to form a ureido ring.</text>
</comment>
<comment type="pathway">
    <text evidence="8">Cofactor biosynthesis; biotin biosynthesis; biotin from 7,8-diaminononanoate: step 1/2.</text>
</comment>
<comment type="caution">
    <text evidence="8">Lacks conserved residue(s) required for the propagation of feature annotation.</text>
</comment>
<dbReference type="KEGG" id="mok:Metok_1170"/>
<feature type="binding site" evidence="8">
    <location>
        <position position="44"/>
    </location>
    <ligand>
        <name>ATP</name>
        <dbReference type="ChEBI" id="CHEBI:30616"/>
    </ligand>
</feature>
<dbReference type="GeneID" id="10773326"/>
<dbReference type="EC" id="6.3.3.3" evidence="8"/>
<evidence type="ECO:0000256" key="8">
    <source>
        <dbReference type="HAMAP-Rule" id="MF_00336"/>
    </source>
</evidence>
<dbReference type="eggNOG" id="arCOG00100">
    <property type="taxonomic scope" value="Archaea"/>
</dbReference>
<gene>
    <name evidence="8" type="primary">bioD</name>
    <name evidence="9" type="ordered locus">Metok_1170</name>
</gene>
<dbReference type="Pfam" id="PF13500">
    <property type="entry name" value="AAA_26"/>
    <property type="match status" value="1"/>
</dbReference>
<dbReference type="InterPro" id="IPR027417">
    <property type="entry name" value="P-loop_NTPase"/>
</dbReference>
<keyword evidence="1 8" id="KW-0963">Cytoplasm</keyword>
<comment type="subunit">
    <text evidence="8">Homodimer.</text>
</comment>
<evidence type="ECO:0000313" key="9">
    <source>
        <dbReference type="EMBL" id="AEH07138.1"/>
    </source>
</evidence>
<dbReference type="PANTHER" id="PTHR43210">
    <property type="entry name" value="DETHIOBIOTIN SYNTHETASE"/>
    <property type="match status" value="1"/>
</dbReference>
<dbReference type="GO" id="GO:0005524">
    <property type="term" value="F:ATP binding"/>
    <property type="evidence" value="ECO:0007669"/>
    <property type="project" value="UniProtKB-UniRule"/>
</dbReference>
<feature type="binding site" evidence="8">
    <location>
        <position position="109"/>
    </location>
    <ligand>
        <name>Mg(2+)</name>
        <dbReference type="ChEBI" id="CHEBI:18420"/>
    </ligand>
</feature>
<dbReference type="PIRSF" id="PIRSF006755">
    <property type="entry name" value="DTB_synth"/>
    <property type="match status" value="1"/>
</dbReference>
<dbReference type="GO" id="GO:0009102">
    <property type="term" value="P:biotin biosynthetic process"/>
    <property type="evidence" value="ECO:0007669"/>
    <property type="project" value="UniProtKB-UniRule"/>
</dbReference>
<proteinExistence type="inferred from homology"/>
<dbReference type="CDD" id="cd03109">
    <property type="entry name" value="DTBS"/>
    <property type="match status" value="1"/>
</dbReference>
<evidence type="ECO:0000256" key="4">
    <source>
        <dbReference type="ARBA" id="ARBA00022741"/>
    </source>
</evidence>
<dbReference type="InterPro" id="IPR004472">
    <property type="entry name" value="DTB_synth_BioD"/>
</dbReference>
<evidence type="ECO:0000256" key="1">
    <source>
        <dbReference type="ARBA" id="ARBA00022490"/>
    </source>
</evidence>
<comment type="cofactor">
    <cofactor evidence="8">
        <name>Mg(2+)</name>
        <dbReference type="ChEBI" id="CHEBI:18420"/>
    </cofactor>
</comment>
<dbReference type="STRING" id="647113.Metok_1170"/>
<dbReference type="FunFam" id="3.40.50.300:FF:000292">
    <property type="entry name" value="ATP-dependent dethiobiotin synthetase BioD"/>
    <property type="match status" value="1"/>
</dbReference>
<feature type="binding site" evidence="8">
    <location>
        <position position="39"/>
    </location>
    <ligand>
        <name>substrate</name>
    </ligand>
</feature>
<feature type="binding site" evidence="8">
    <location>
        <position position="14"/>
    </location>
    <ligand>
        <name>Mg(2+)</name>
        <dbReference type="ChEBI" id="CHEBI:18420"/>
    </ligand>
</feature>
<comment type="catalytic activity">
    <reaction evidence="8">
        <text>(7R,8S)-7,8-diammoniononanoate + CO2 + ATP = (4R,5S)-dethiobiotin + ADP + phosphate + 3 H(+)</text>
        <dbReference type="Rhea" id="RHEA:15805"/>
        <dbReference type="ChEBI" id="CHEBI:15378"/>
        <dbReference type="ChEBI" id="CHEBI:16526"/>
        <dbReference type="ChEBI" id="CHEBI:30616"/>
        <dbReference type="ChEBI" id="CHEBI:43474"/>
        <dbReference type="ChEBI" id="CHEBI:149469"/>
        <dbReference type="ChEBI" id="CHEBI:149473"/>
        <dbReference type="ChEBI" id="CHEBI:456216"/>
        <dbReference type="EC" id="6.3.3.3"/>
    </reaction>
</comment>
<reference evidence="9" key="1">
    <citation type="submission" date="2011-05" db="EMBL/GenBank/DDBJ databases">
        <title>Complete sequence of chromosome of Methanothermococcus okinawensis IH1.</title>
        <authorList>
            <consortium name="US DOE Joint Genome Institute"/>
            <person name="Lucas S."/>
            <person name="Han J."/>
            <person name="Lapidus A."/>
            <person name="Cheng J.-F."/>
            <person name="Goodwin L."/>
            <person name="Pitluck S."/>
            <person name="Peters L."/>
            <person name="Mikhailova N."/>
            <person name="Held B."/>
            <person name="Han C."/>
            <person name="Tapia R."/>
            <person name="Land M."/>
            <person name="Hauser L."/>
            <person name="Kyrpides N."/>
            <person name="Ivanova N."/>
            <person name="Pagani I."/>
            <person name="Sieprawska-Lupa M."/>
            <person name="Takai K."/>
            <person name="Miyazaki J."/>
            <person name="Whitman W."/>
            <person name="Woyke T."/>
        </authorList>
    </citation>
    <scope>NUCLEOTIDE SEQUENCE [LARGE SCALE GENOMIC DNA]</scope>
    <source>
        <strain evidence="9">IH1</strain>
    </source>
</reference>
<keyword evidence="7 8" id="KW-0460">Magnesium</keyword>
<evidence type="ECO:0000256" key="3">
    <source>
        <dbReference type="ARBA" id="ARBA00022723"/>
    </source>
</evidence>
<keyword evidence="6 8" id="KW-0067">ATP-binding</keyword>
<dbReference type="GO" id="GO:0004141">
    <property type="term" value="F:dethiobiotin synthase activity"/>
    <property type="evidence" value="ECO:0007669"/>
    <property type="project" value="UniProtKB-UniRule"/>
</dbReference>
<evidence type="ECO:0000256" key="2">
    <source>
        <dbReference type="ARBA" id="ARBA00022598"/>
    </source>
</evidence>
<dbReference type="Gene3D" id="3.40.50.300">
    <property type="entry name" value="P-loop containing nucleotide triphosphate hydrolases"/>
    <property type="match status" value="1"/>
</dbReference>
<dbReference type="GO" id="GO:0005829">
    <property type="term" value="C:cytosol"/>
    <property type="evidence" value="ECO:0007669"/>
    <property type="project" value="TreeGrafter"/>
</dbReference>
<dbReference type="UniPathway" id="UPA00078">
    <property type="reaction ID" value="UER00161"/>
</dbReference>
<organism evidence="9 10">
    <name type="scientific">Methanothermococcus okinawensis (strain DSM 14208 / JCM 11175 / IH1)</name>
    <dbReference type="NCBI Taxonomy" id="647113"/>
    <lineage>
        <taxon>Archaea</taxon>
        <taxon>Methanobacteriati</taxon>
        <taxon>Methanobacteriota</taxon>
        <taxon>Methanomada group</taxon>
        <taxon>Methanococci</taxon>
        <taxon>Methanococcales</taxon>
        <taxon>Methanococcaceae</taxon>
        <taxon>Methanothermococcus</taxon>
    </lineage>
</organism>
<keyword evidence="5 8" id="KW-0093">Biotin biosynthesis</keyword>
<feature type="binding site" evidence="8">
    <location>
        <begin position="10"/>
        <end position="15"/>
    </location>
    <ligand>
        <name>ATP</name>
        <dbReference type="ChEBI" id="CHEBI:30616"/>
    </ligand>
</feature>
<dbReference type="EMBL" id="CP002792">
    <property type="protein sequence ID" value="AEH07138.1"/>
    <property type="molecule type" value="Genomic_DNA"/>
</dbReference>
<keyword evidence="4 8" id="KW-0547">Nucleotide-binding</keyword>
<sequence>MIFITGTDTGVGKTYVSSILGNILKEKGINVGYLKPIESGGREDTITLKNTLNLKDDLDLINPINLKNPLCPNIAFEVENYNISLEEIKNRIKNSFNILKNKYNFLIVEGAGGVCVPIKDNFLMSDLIKFLELPTIIVSRPNLGTINHTLLTIEHLRNKNISVKGVIINCITDLGDIPYYEKTFKTIEKCGDIDIIGIVKNKDKYDINVKKIL</sequence>
<dbReference type="HOGENOM" id="CLU_072551_3_1_2"/>
<keyword evidence="10" id="KW-1185">Reference proteome</keyword>